<feature type="region of interest" description="Disordered" evidence="1">
    <location>
        <begin position="18"/>
        <end position="101"/>
    </location>
</feature>
<evidence type="ECO:0000256" key="1">
    <source>
        <dbReference type="SAM" id="MobiDB-lite"/>
    </source>
</evidence>
<dbReference type="PATRIC" id="fig|1396.535.peg.995"/>
<proteinExistence type="predicted"/>
<name>A0A164QEA4_BACCE</name>
<feature type="compositionally biased region" description="Polar residues" evidence="1">
    <location>
        <begin position="75"/>
        <end position="93"/>
    </location>
</feature>
<dbReference type="AlphaFoldDB" id="A0A164QEA4"/>
<organism evidence="2 3">
    <name type="scientific">Bacillus cereus</name>
    <dbReference type="NCBI Taxonomy" id="1396"/>
    <lineage>
        <taxon>Bacteria</taxon>
        <taxon>Bacillati</taxon>
        <taxon>Bacillota</taxon>
        <taxon>Bacilli</taxon>
        <taxon>Bacillales</taxon>
        <taxon>Bacillaceae</taxon>
        <taxon>Bacillus</taxon>
        <taxon>Bacillus cereus group</taxon>
    </lineage>
</organism>
<gene>
    <name evidence="2" type="ORF">B4088_0926</name>
</gene>
<accession>A0A164QEA4</accession>
<comment type="caution">
    <text evidence="2">The sequence shown here is derived from an EMBL/GenBank/DDBJ whole genome shotgun (WGS) entry which is preliminary data.</text>
</comment>
<protein>
    <recommendedName>
        <fullName evidence="4">Lipoprotein</fullName>
    </recommendedName>
</protein>
<feature type="compositionally biased region" description="Basic and acidic residues" evidence="1">
    <location>
        <begin position="20"/>
        <end position="74"/>
    </location>
</feature>
<dbReference type="PROSITE" id="PS51257">
    <property type="entry name" value="PROKAR_LIPOPROTEIN"/>
    <property type="match status" value="1"/>
</dbReference>
<dbReference type="Proteomes" id="UP000076482">
    <property type="component" value="Unassembled WGS sequence"/>
</dbReference>
<dbReference type="RefSeq" id="WP_063260095.1">
    <property type="nucleotide sequence ID" value="NZ_LJKE01000020.1"/>
</dbReference>
<evidence type="ECO:0000313" key="3">
    <source>
        <dbReference type="Proteomes" id="UP000076482"/>
    </source>
</evidence>
<evidence type="ECO:0008006" key="4">
    <source>
        <dbReference type="Google" id="ProtNLM"/>
    </source>
</evidence>
<evidence type="ECO:0000313" key="2">
    <source>
        <dbReference type="EMBL" id="KZD71196.1"/>
    </source>
</evidence>
<dbReference type="EMBL" id="LJKE01000020">
    <property type="protein sequence ID" value="KZD71196.1"/>
    <property type="molecule type" value="Genomic_DNA"/>
</dbReference>
<reference evidence="2 3" key="1">
    <citation type="submission" date="2015-09" db="EMBL/GenBank/DDBJ databases">
        <title>Bacillus cereus food isolates.</title>
        <authorList>
            <person name="Boekhorst J."/>
        </authorList>
    </citation>
    <scope>NUCLEOTIDE SEQUENCE [LARGE SCALE GENOMIC DNA]</scope>
    <source>
        <strain evidence="2 3">B4088</strain>
    </source>
</reference>
<sequence>MNWKPVVMSVLAMSVLAVGCEKEEKNTKPVSEEKIGTAETSKPNEKETKETNKTEEKEITSKENAKPEDAKTDPNNKPNNVEQKPSGNKNQQVEKPANPAPAFNREQASKSIQDSMHQYAKAISDKNLNAYLNSLSPKSPSYADNKALMSNWINEYDLRAKMENVQVLEVTPTNAKVRAVQTLRDMNESEFKDERSTILFEMSNENGWKISNMTIEKTDYLPKQR</sequence>